<organism evidence="3 4">
    <name type="scientific">Dysgonomonas capnocytophagoides</name>
    <dbReference type="NCBI Taxonomy" id="45254"/>
    <lineage>
        <taxon>Bacteria</taxon>
        <taxon>Pseudomonadati</taxon>
        <taxon>Bacteroidota</taxon>
        <taxon>Bacteroidia</taxon>
        <taxon>Bacteroidales</taxon>
        <taxon>Dysgonomonadaceae</taxon>
        <taxon>Dysgonomonas</taxon>
    </lineage>
</organism>
<accession>A0A4Y8LC47</accession>
<feature type="transmembrane region" description="Helical" evidence="2">
    <location>
        <begin position="207"/>
        <end position="228"/>
    </location>
</feature>
<reference evidence="3 4" key="1">
    <citation type="submission" date="2019-03" db="EMBL/GenBank/DDBJ databases">
        <title>San Antonio Military Medical Center submission to MRSN (WRAIR), pending publication.</title>
        <authorList>
            <person name="Blyth D.M."/>
            <person name="Mccarthy S.L."/>
            <person name="Schall S.E."/>
            <person name="Stam J.A."/>
            <person name="Ong A.C."/>
            <person name="Mcgann P.T."/>
        </authorList>
    </citation>
    <scope>NUCLEOTIDE SEQUENCE [LARGE SCALE GENOMIC DNA]</scope>
    <source>
        <strain evidence="3 4">MRSN571793</strain>
    </source>
</reference>
<dbReference type="AlphaFoldDB" id="A0A4Y8LC47"/>
<dbReference type="Proteomes" id="UP000297861">
    <property type="component" value="Unassembled WGS sequence"/>
</dbReference>
<protein>
    <submittedName>
        <fullName evidence="3">Uncharacterized protein</fullName>
    </submittedName>
</protein>
<keyword evidence="2" id="KW-0472">Membrane</keyword>
<evidence type="ECO:0000313" key="4">
    <source>
        <dbReference type="Proteomes" id="UP000297861"/>
    </source>
</evidence>
<dbReference type="STRING" id="1121485.GCA_000426485_00898"/>
<keyword evidence="4" id="KW-1185">Reference proteome</keyword>
<evidence type="ECO:0000313" key="3">
    <source>
        <dbReference type="EMBL" id="TFD98630.1"/>
    </source>
</evidence>
<evidence type="ECO:0000256" key="1">
    <source>
        <dbReference type="SAM" id="MobiDB-lite"/>
    </source>
</evidence>
<dbReference type="RefSeq" id="WP_134435191.1">
    <property type="nucleotide sequence ID" value="NZ_SOML01000001.1"/>
</dbReference>
<keyword evidence="2" id="KW-1133">Transmembrane helix</keyword>
<sequence>MDNLRSAIADKVLDISAFNGDDMKAKLEKINRFRDFANACQLLIKKYPAIESELLQMVENNDFDTRIASSRVDTIIRLSERESDGVHTASQVVEDDIHNLEKITEEIISSEEVPTVATATADLTASGRSQSYGESQESKSIGSQKATNLLTEEGSDEPEKIGQYVDFEEIDENTAKPVDNFINPVVERKSSLVIEEDNRKKDTVKKIIQVCGIIAIVVALIFIIKFVINNWVAILYGLGALVLVGGIVYFLLKKKKSDE</sequence>
<comment type="caution">
    <text evidence="3">The sequence shown here is derived from an EMBL/GenBank/DDBJ whole genome shotgun (WGS) entry which is preliminary data.</text>
</comment>
<keyword evidence="2" id="KW-0812">Transmembrane</keyword>
<feature type="region of interest" description="Disordered" evidence="1">
    <location>
        <begin position="124"/>
        <end position="145"/>
    </location>
</feature>
<gene>
    <name evidence="3" type="ORF">E2605_00665</name>
</gene>
<proteinExistence type="predicted"/>
<dbReference type="EMBL" id="SOML01000001">
    <property type="protein sequence ID" value="TFD98630.1"/>
    <property type="molecule type" value="Genomic_DNA"/>
</dbReference>
<name>A0A4Y8LC47_9BACT</name>
<feature type="transmembrane region" description="Helical" evidence="2">
    <location>
        <begin position="234"/>
        <end position="252"/>
    </location>
</feature>
<dbReference type="OrthoDB" id="998145at2"/>
<evidence type="ECO:0000256" key="2">
    <source>
        <dbReference type="SAM" id="Phobius"/>
    </source>
</evidence>